<reference evidence="8" key="1">
    <citation type="journal article" date="2017" name="Nat. Commun.">
        <title>The asparagus genome sheds light on the origin and evolution of a young Y chromosome.</title>
        <authorList>
            <person name="Harkess A."/>
            <person name="Zhou J."/>
            <person name="Xu C."/>
            <person name="Bowers J.E."/>
            <person name="Van der Hulst R."/>
            <person name="Ayyampalayam S."/>
            <person name="Mercati F."/>
            <person name="Riccardi P."/>
            <person name="McKain M.R."/>
            <person name="Kakrana A."/>
            <person name="Tang H."/>
            <person name="Ray J."/>
            <person name="Groenendijk J."/>
            <person name="Arikit S."/>
            <person name="Mathioni S.M."/>
            <person name="Nakano M."/>
            <person name="Shan H."/>
            <person name="Telgmann-Rauber A."/>
            <person name="Kanno A."/>
            <person name="Yue Z."/>
            <person name="Chen H."/>
            <person name="Li W."/>
            <person name="Chen Y."/>
            <person name="Xu X."/>
            <person name="Zhang Y."/>
            <person name="Luo S."/>
            <person name="Chen H."/>
            <person name="Gao J."/>
            <person name="Mao Z."/>
            <person name="Pires J.C."/>
            <person name="Luo M."/>
            <person name="Kudrna D."/>
            <person name="Wing R.A."/>
            <person name="Meyers B.C."/>
            <person name="Yi K."/>
            <person name="Kong H."/>
            <person name="Lavrijsen P."/>
            <person name="Sunseri F."/>
            <person name="Falavigna A."/>
            <person name="Ye Y."/>
            <person name="Leebens-Mack J.H."/>
            <person name="Chen G."/>
        </authorList>
    </citation>
    <scope>NUCLEOTIDE SEQUENCE [LARGE SCALE GENOMIC DNA]</scope>
    <source>
        <strain evidence="8">cv. DH0086</strain>
    </source>
</reference>
<evidence type="ECO:0008006" key="9">
    <source>
        <dbReference type="Google" id="ProtNLM"/>
    </source>
</evidence>
<dbReference type="EMBL" id="CM007383">
    <property type="protein sequence ID" value="ONK74008.1"/>
    <property type="molecule type" value="Genomic_DNA"/>
</dbReference>
<keyword evidence="2" id="KW-0677">Repeat</keyword>
<keyword evidence="8" id="KW-1185">Reference proteome</keyword>
<feature type="binding site" evidence="6">
    <location>
        <position position="304"/>
    </location>
    <ligand>
        <name>Ca(2+)</name>
        <dbReference type="ChEBI" id="CHEBI:29108"/>
        <label>1</label>
    </ligand>
</feature>
<dbReference type="PROSITE" id="PS51897">
    <property type="entry name" value="ANNEXIN_2"/>
    <property type="match status" value="3"/>
</dbReference>
<dbReference type="GO" id="GO:0009408">
    <property type="term" value="P:response to heat"/>
    <property type="evidence" value="ECO:0007669"/>
    <property type="project" value="TreeGrafter"/>
</dbReference>
<dbReference type="InterPro" id="IPR018502">
    <property type="entry name" value="Annexin_repeat"/>
</dbReference>
<dbReference type="GO" id="GO:0009651">
    <property type="term" value="P:response to salt stress"/>
    <property type="evidence" value="ECO:0007669"/>
    <property type="project" value="TreeGrafter"/>
</dbReference>
<organism evidence="7 8">
    <name type="scientific">Asparagus officinalis</name>
    <name type="common">Garden asparagus</name>
    <dbReference type="NCBI Taxonomy" id="4686"/>
    <lineage>
        <taxon>Eukaryota</taxon>
        <taxon>Viridiplantae</taxon>
        <taxon>Streptophyta</taxon>
        <taxon>Embryophyta</taxon>
        <taxon>Tracheophyta</taxon>
        <taxon>Spermatophyta</taxon>
        <taxon>Magnoliopsida</taxon>
        <taxon>Liliopsida</taxon>
        <taxon>Asparagales</taxon>
        <taxon>Asparagaceae</taxon>
        <taxon>Asparagoideae</taxon>
        <taxon>Asparagus</taxon>
    </lineage>
</organism>
<evidence type="ECO:0000313" key="7">
    <source>
        <dbReference type="EMBL" id="ONK74008.1"/>
    </source>
</evidence>
<feature type="binding site" evidence="6">
    <location>
        <position position="33"/>
    </location>
    <ligand>
        <name>Ca(2+)</name>
        <dbReference type="ChEBI" id="CHEBI:29108"/>
        <label>1</label>
    </ligand>
</feature>
<dbReference type="GO" id="GO:0009414">
    <property type="term" value="P:response to water deprivation"/>
    <property type="evidence" value="ECO:0007669"/>
    <property type="project" value="TreeGrafter"/>
</dbReference>
<dbReference type="GO" id="GO:0001786">
    <property type="term" value="F:phosphatidylserine binding"/>
    <property type="evidence" value="ECO:0007669"/>
    <property type="project" value="TreeGrafter"/>
</dbReference>
<proteinExistence type="predicted"/>
<keyword evidence="3 6" id="KW-0106">Calcium</keyword>
<dbReference type="GO" id="GO:0005737">
    <property type="term" value="C:cytoplasm"/>
    <property type="evidence" value="ECO:0007669"/>
    <property type="project" value="TreeGrafter"/>
</dbReference>
<dbReference type="PRINTS" id="PR01814">
    <property type="entry name" value="ANNEXINPLANT"/>
</dbReference>
<evidence type="ECO:0000256" key="3">
    <source>
        <dbReference type="ARBA" id="ARBA00022837"/>
    </source>
</evidence>
<evidence type="ECO:0000313" key="8">
    <source>
        <dbReference type="Proteomes" id="UP000243459"/>
    </source>
</evidence>
<name>A0A5P1F6M0_ASPOF</name>
<dbReference type="GO" id="GO:0005544">
    <property type="term" value="F:calcium-dependent phospholipid binding"/>
    <property type="evidence" value="ECO:0007669"/>
    <property type="project" value="UniProtKB-KW"/>
</dbReference>
<evidence type="ECO:0000256" key="1">
    <source>
        <dbReference type="ARBA" id="ARBA00022723"/>
    </source>
</evidence>
<keyword evidence="1 6" id="KW-0479">Metal-binding</keyword>
<protein>
    <recommendedName>
        <fullName evidence="9">Annexin</fullName>
    </recommendedName>
</protein>
<dbReference type="InterPro" id="IPR001464">
    <property type="entry name" value="Annexin"/>
</dbReference>
<dbReference type="SMART" id="SM00335">
    <property type="entry name" value="ANX"/>
    <property type="match status" value="4"/>
</dbReference>
<dbReference type="OMA" id="CGQFGKE"/>
<keyword evidence="5" id="KW-0111">Calcium/phospholipid-binding</keyword>
<dbReference type="Gramene" id="ONK74008">
    <property type="protein sequence ID" value="ONK74008"/>
    <property type="gene ID" value="A4U43_C03F1840"/>
</dbReference>
<evidence type="ECO:0000256" key="6">
    <source>
        <dbReference type="PIRSR" id="PIRSR609118-1"/>
    </source>
</evidence>
<feature type="binding site" evidence="6">
    <location>
        <position position="31"/>
    </location>
    <ligand>
        <name>Ca(2+)</name>
        <dbReference type="ChEBI" id="CHEBI:29108"/>
        <label>1</label>
    </ligand>
</feature>
<accession>A0A5P1F6M0</accession>
<evidence type="ECO:0000256" key="2">
    <source>
        <dbReference type="ARBA" id="ARBA00022737"/>
    </source>
</evidence>
<keyword evidence="4" id="KW-0041">Annexin</keyword>
<dbReference type="Pfam" id="PF00191">
    <property type="entry name" value="Annexin"/>
    <property type="match status" value="3"/>
</dbReference>
<evidence type="ECO:0000256" key="4">
    <source>
        <dbReference type="ARBA" id="ARBA00023216"/>
    </source>
</evidence>
<dbReference type="PANTHER" id="PTHR10502">
    <property type="entry name" value="ANNEXIN"/>
    <property type="match status" value="1"/>
</dbReference>
<dbReference type="GO" id="GO:0005509">
    <property type="term" value="F:calcium ion binding"/>
    <property type="evidence" value="ECO:0007669"/>
    <property type="project" value="InterPro"/>
</dbReference>
<evidence type="ECO:0000256" key="5">
    <source>
        <dbReference type="ARBA" id="ARBA00023302"/>
    </source>
</evidence>
<dbReference type="SUPFAM" id="SSF47874">
    <property type="entry name" value="Annexin"/>
    <property type="match status" value="1"/>
</dbReference>
<dbReference type="Gene3D" id="1.10.220.10">
    <property type="entry name" value="Annexin"/>
    <property type="match status" value="4"/>
</dbReference>
<dbReference type="PANTHER" id="PTHR10502:SF207">
    <property type="entry name" value="OS09G0368850 PROTEIN"/>
    <property type="match status" value="1"/>
</dbReference>
<dbReference type="PRINTS" id="PR00196">
    <property type="entry name" value="ANNEXIN"/>
</dbReference>
<dbReference type="GO" id="GO:0009409">
    <property type="term" value="P:response to cold"/>
    <property type="evidence" value="ECO:0007669"/>
    <property type="project" value="TreeGrafter"/>
</dbReference>
<dbReference type="InterPro" id="IPR009118">
    <property type="entry name" value="AnnexinD_plant"/>
</dbReference>
<feature type="binding site" evidence="6">
    <location>
        <position position="264"/>
    </location>
    <ligand>
        <name>Ca(2+)</name>
        <dbReference type="ChEBI" id="CHEBI:29108"/>
        <label>1</label>
    </ligand>
</feature>
<dbReference type="AlphaFoldDB" id="A0A5P1F6M0"/>
<dbReference type="InterPro" id="IPR037104">
    <property type="entry name" value="Annexin_sf"/>
</dbReference>
<sequence length="331" mass="37467">MFVADLTLKGSDASFVDRHFRDFCVSQVLKGNGSSSDQSKIVEIIAHRNTEELKFVRQTYSFVYNQDLLQLLSQKSNLFTRVLYLQLSEPHNRDAEIIRRTFSGRSLDLSILTEIICTRSSSDLRIVKEAYHSRYNADLRQDISYKMSGILKEILVAVLNSSNYSTARVDVSLSMCDAKTLYEAVGSGKYVDQNSIISILSQRSTCQIKSILSSYKQLYGHEFIKFLKKDRCGEFGKQLRVVIRCIQSPEKQFAKQLRAALKTGNAQETLIRIVVTRAGTDIRQINATFTAKTGWSLESLIRNEFNNSSCYNTDGAYSLVGDVLIALLRRA</sequence>
<gene>
    <name evidence="7" type="ORF">A4U43_C03F1840</name>
</gene>
<dbReference type="Proteomes" id="UP000243459">
    <property type="component" value="Chromosome 3"/>
</dbReference>
<dbReference type="GO" id="GO:0005886">
    <property type="term" value="C:plasma membrane"/>
    <property type="evidence" value="ECO:0007669"/>
    <property type="project" value="TreeGrafter"/>
</dbReference>